<accession>A0A937F538</accession>
<dbReference type="EMBL" id="JAESIY010000002">
    <property type="protein sequence ID" value="MBL3655171.1"/>
    <property type="molecule type" value="Genomic_DNA"/>
</dbReference>
<keyword evidence="1" id="KW-0812">Transmembrane</keyword>
<feature type="transmembrane region" description="Helical" evidence="1">
    <location>
        <begin position="77"/>
        <end position="95"/>
    </location>
</feature>
<keyword evidence="3" id="KW-1185">Reference proteome</keyword>
<dbReference type="AlphaFoldDB" id="A0A937F538"/>
<organism evidence="2 3">
    <name type="scientific">Fulvivirga sediminis</name>
    <dbReference type="NCBI Taxonomy" id="2803949"/>
    <lineage>
        <taxon>Bacteria</taxon>
        <taxon>Pseudomonadati</taxon>
        <taxon>Bacteroidota</taxon>
        <taxon>Cytophagia</taxon>
        <taxon>Cytophagales</taxon>
        <taxon>Fulvivirgaceae</taxon>
        <taxon>Fulvivirga</taxon>
    </lineage>
</organism>
<keyword evidence="1" id="KW-1133">Transmembrane helix</keyword>
<feature type="transmembrane region" description="Helical" evidence="1">
    <location>
        <begin position="45"/>
        <end position="65"/>
    </location>
</feature>
<proteinExistence type="predicted"/>
<feature type="transmembrane region" description="Helical" evidence="1">
    <location>
        <begin position="7"/>
        <end position="25"/>
    </location>
</feature>
<comment type="caution">
    <text evidence="2">The sequence shown here is derived from an EMBL/GenBank/DDBJ whole genome shotgun (WGS) entry which is preliminary data.</text>
</comment>
<reference evidence="2" key="1">
    <citation type="submission" date="2021-01" db="EMBL/GenBank/DDBJ databases">
        <title>Fulvivirga kasyanovii gen. nov., sp nov., a novel member of the phylum Bacteroidetes isolated from seawater in a mussel farm.</title>
        <authorList>
            <person name="Zhao L.-H."/>
            <person name="Wang Z.-J."/>
        </authorList>
    </citation>
    <scope>NUCLEOTIDE SEQUENCE</scope>
    <source>
        <strain evidence="2">2943</strain>
    </source>
</reference>
<name>A0A937F538_9BACT</name>
<keyword evidence="1" id="KW-0472">Membrane</keyword>
<evidence type="ECO:0000256" key="1">
    <source>
        <dbReference type="SAM" id="Phobius"/>
    </source>
</evidence>
<feature type="transmembrane region" description="Helical" evidence="1">
    <location>
        <begin position="101"/>
        <end position="119"/>
    </location>
</feature>
<sequence length="132" mass="14463">MQTQKSAYALARLPIGFSFFGHGIVRIPKLDSFANGMAQSFQETLLGYDFVFYFATVLPIIELLLGMALLAGLKMKVTSTTGVILVCVLIFGSSLQENWSAVAIQIFYGLYLAILHLFADSNGYALGIKNKK</sequence>
<dbReference type="RefSeq" id="WP_202242534.1">
    <property type="nucleotide sequence ID" value="NZ_JAESIY010000002.1"/>
</dbReference>
<evidence type="ECO:0000313" key="2">
    <source>
        <dbReference type="EMBL" id="MBL3655171.1"/>
    </source>
</evidence>
<protein>
    <submittedName>
        <fullName evidence="2">DoxX family protein</fullName>
    </submittedName>
</protein>
<evidence type="ECO:0000313" key="3">
    <source>
        <dbReference type="Proteomes" id="UP000659388"/>
    </source>
</evidence>
<dbReference type="Proteomes" id="UP000659388">
    <property type="component" value="Unassembled WGS sequence"/>
</dbReference>
<gene>
    <name evidence="2" type="ORF">JL102_03460</name>
</gene>